<dbReference type="Pfam" id="PF25583">
    <property type="entry name" value="WCX"/>
    <property type="match status" value="1"/>
</dbReference>
<evidence type="ECO:0000313" key="4">
    <source>
        <dbReference type="EMBL" id="AQP44756.1"/>
    </source>
</evidence>
<evidence type="ECO:0000259" key="2">
    <source>
        <dbReference type="Pfam" id="PF19187"/>
    </source>
</evidence>
<feature type="domain" description="PafC HTH" evidence="2">
    <location>
        <begin position="5"/>
        <end position="120"/>
    </location>
</feature>
<dbReference type="PROSITE" id="PS52050">
    <property type="entry name" value="WYL"/>
    <property type="match status" value="1"/>
</dbReference>
<evidence type="ECO:0000259" key="3">
    <source>
        <dbReference type="Pfam" id="PF25583"/>
    </source>
</evidence>
<dbReference type="Pfam" id="PF13280">
    <property type="entry name" value="WYL"/>
    <property type="match status" value="1"/>
</dbReference>
<sequence length="312" mass="33948">MRSKEQLARLLRMVPYLSANQGVTTAKVAEVFGTTPRQVIRDLEVLQFCGLPGGMYDDLFDVDIEGVREDGHIFFRNADVLSRPLRLRPAEAASLITALQLVADIAGETDAASSALAKLTDAFGDEGTRLSVTVAATDPQQRAALTAAINAHSAVELTYRTPGRPGTSQAIVEPARLRLVDGFTYLDAWSRPRDAWRSYRLDRIESVEVVDDRVSERGEPPSAWFGESEARLTLTVKPAARWIAEYYPTLAVEDVEEGLRVTFPLASQAWAAGLVLRLGDDVVEVGDPEIAAVVRRRAAAALALYEPSNGVG</sequence>
<dbReference type="STRING" id="1610493.RPIT_08010"/>
<dbReference type="KEGG" id="tfl:RPIT_08010"/>
<organism evidence="4 5">
    <name type="scientific">Tessaracoccus flavus</name>
    <dbReference type="NCBI Taxonomy" id="1610493"/>
    <lineage>
        <taxon>Bacteria</taxon>
        <taxon>Bacillati</taxon>
        <taxon>Actinomycetota</taxon>
        <taxon>Actinomycetes</taxon>
        <taxon>Propionibacteriales</taxon>
        <taxon>Propionibacteriaceae</taxon>
        <taxon>Tessaracoccus</taxon>
    </lineage>
</organism>
<dbReference type="OrthoDB" id="5174471at2"/>
<gene>
    <name evidence="4" type="ORF">RPIT_08010</name>
</gene>
<name>A0A1Q2CF63_9ACTN</name>
<protein>
    <submittedName>
        <fullName evidence="4">Uncharacterized protein</fullName>
    </submittedName>
</protein>
<dbReference type="RefSeq" id="WP_077342138.1">
    <property type="nucleotide sequence ID" value="NZ_CP019605.1"/>
</dbReference>
<dbReference type="InterPro" id="IPR026881">
    <property type="entry name" value="WYL_dom"/>
</dbReference>
<evidence type="ECO:0000259" key="1">
    <source>
        <dbReference type="Pfam" id="PF13280"/>
    </source>
</evidence>
<dbReference type="PIRSF" id="PIRSF016838">
    <property type="entry name" value="PafC"/>
    <property type="match status" value="1"/>
</dbReference>
<dbReference type="Proteomes" id="UP000188324">
    <property type="component" value="Chromosome"/>
</dbReference>
<dbReference type="PANTHER" id="PTHR34580:SF1">
    <property type="entry name" value="PROTEIN PAFC"/>
    <property type="match status" value="1"/>
</dbReference>
<keyword evidence="5" id="KW-1185">Reference proteome</keyword>
<evidence type="ECO:0000313" key="5">
    <source>
        <dbReference type="Proteomes" id="UP000188324"/>
    </source>
</evidence>
<dbReference type="AlphaFoldDB" id="A0A1Q2CF63"/>
<dbReference type="InterPro" id="IPR057727">
    <property type="entry name" value="WCX_dom"/>
</dbReference>
<accession>A0A1Q2CF63</accession>
<dbReference type="InterPro" id="IPR028349">
    <property type="entry name" value="PafC-like"/>
</dbReference>
<feature type="domain" description="WCX" evidence="3">
    <location>
        <begin position="233"/>
        <end position="302"/>
    </location>
</feature>
<dbReference type="InterPro" id="IPR043839">
    <property type="entry name" value="PafC_HTH"/>
</dbReference>
<dbReference type="Pfam" id="PF19187">
    <property type="entry name" value="HTH_PafC"/>
    <property type="match status" value="1"/>
</dbReference>
<dbReference type="InterPro" id="IPR051534">
    <property type="entry name" value="CBASS_pafABC_assoc_protein"/>
</dbReference>
<feature type="domain" description="WYL" evidence="1">
    <location>
        <begin position="144"/>
        <end position="209"/>
    </location>
</feature>
<reference evidence="4 5" key="1">
    <citation type="journal article" date="2016" name="Int. J. Syst. Evol. Microbiol.">
        <title>Tessaracoccus flavus sp. nov., isolated from the drainage system of a lindane-producing factory.</title>
        <authorList>
            <person name="Kumari R."/>
            <person name="Singh P."/>
            <person name="Schumann P."/>
            <person name="Lal R."/>
        </authorList>
    </citation>
    <scope>NUCLEOTIDE SEQUENCE [LARGE SCALE GENOMIC DNA]</scope>
    <source>
        <strain evidence="4 5">RP1T</strain>
    </source>
</reference>
<dbReference type="PANTHER" id="PTHR34580">
    <property type="match status" value="1"/>
</dbReference>
<proteinExistence type="predicted"/>
<dbReference type="EMBL" id="CP019605">
    <property type="protein sequence ID" value="AQP44756.1"/>
    <property type="molecule type" value="Genomic_DNA"/>
</dbReference>